<sequence>ETPPHSLFTQMLYAAFMSLNASHPNLTRSCWLCYDSKPPFYEGIGLPIMFSYSKESSPKQCKWDTPRKGITLKMVSGQGICIG</sequence>
<feature type="non-terminal residue" evidence="1">
    <location>
        <position position="83"/>
    </location>
</feature>
<comment type="caution">
    <text evidence="1">The sequence shown here is derived from an EMBL/GenBank/DDBJ whole genome shotgun (WGS) entry which is preliminary data.</text>
</comment>
<evidence type="ECO:0000313" key="2">
    <source>
        <dbReference type="Proteomes" id="UP000565754"/>
    </source>
</evidence>
<dbReference type="Pfam" id="PF00429">
    <property type="entry name" value="TLV_coat"/>
    <property type="match status" value="1"/>
</dbReference>
<evidence type="ECO:0000313" key="1">
    <source>
        <dbReference type="EMBL" id="NXM89819.1"/>
    </source>
</evidence>
<proteinExistence type="predicted"/>
<dbReference type="InterPro" id="IPR018154">
    <property type="entry name" value="TLV/ENV_coat_polyprotein"/>
</dbReference>
<keyword evidence="2" id="KW-1185">Reference proteome</keyword>
<dbReference type="Proteomes" id="UP000565754">
    <property type="component" value="Unassembled WGS sequence"/>
</dbReference>
<protein>
    <submittedName>
        <fullName evidence="1">ENV2 protein</fullName>
    </submittedName>
</protein>
<accession>A0A7L1EK19</accession>
<name>A0A7L1EK19_OENON</name>
<reference evidence="1 2" key="1">
    <citation type="submission" date="2019-09" db="EMBL/GenBank/DDBJ databases">
        <title>Bird 10,000 Genomes (B10K) Project - Family phase.</title>
        <authorList>
            <person name="Zhang G."/>
        </authorList>
    </citation>
    <scope>NUCLEOTIDE SEQUENCE [LARGE SCALE GENOMIC DNA]</scope>
    <source>
        <strain evidence="1">B10K-DU-001-74</strain>
        <tissue evidence="1">Muscle</tissue>
    </source>
</reference>
<dbReference type="AlphaFoldDB" id="A0A7L1EK19"/>
<gene>
    <name evidence="1" type="primary">Fv4_3</name>
    <name evidence="1" type="ORF">OENOEN_R15120</name>
</gene>
<dbReference type="EMBL" id="VXBF01013171">
    <property type="protein sequence ID" value="NXM89819.1"/>
    <property type="molecule type" value="Genomic_DNA"/>
</dbReference>
<feature type="non-terminal residue" evidence="1">
    <location>
        <position position="1"/>
    </location>
</feature>
<organism evidence="1 2">
    <name type="scientific">Oenanthe oenanthe</name>
    <name type="common">Northern wheatear</name>
    <dbReference type="NCBI Taxonomy" id="279966"/>
    <lineage>
        <taxon>Eukaryota</taxon>
        <taxon>Metazoa</taxon>
        <taxon>Chordata</taxon>
        <taxon>Craniata</taxon>
        <taxon>Vertebrata</taxon>
        <taxon>Euteleostomi</taxon>
        <taxon>Archelosauria</taxon>
        <taxon>Archosauria</taxon>
        <taxon>Dinosauria</taxon>
        <taxon>Saurischia</taxon>
        <taxon>Theropoda</taxon>
        <taxon>Coelurosauria</taxon>
        <taxon>Aves</taxon>
        <taxon>Neognathae</taxon>
        <taxon>Neoaves</taxon>
        <taxon>Telluraves</taxon>
        <taxon>Australaves</taxon>
        <taxon>Passeriformes</taxon>
        <taxon>Muscicapidae</taxon>
        <taxon>Oenanthe</taxon>
    </lineage>
</organism>